<sequence>MQLLSGAQNSITQLPSLCHFVSLEKLDIRDNCLLELQNLCESLQGCPLLREVHLTGNPLQQESMWR</sequence>
<dbReference type="InterPro" id="IPR032675">
    <property type="entry name" value="LRR_dom_sf"/>
</dbReference>
<dbReference type="EMBL" id="FR906007">
    <property type="protein sequence ID" value="CDQ82608.1"/>
    <property type="molecule type" value="Genomic_DNA"/>
</dbReference>
<dbReference type="Gene3D" id="3.80.10.10">
    <property type="entry name" value="Ribonuclease Inhibitor"/>
    <property type="match status" value="1"/>
</dbReference>
<dbReference type="PaxDb" id="8022-A0A060XSG6"/>
<dbReference type="PROSITE" id="PS51450">
    <property type="entry name" value="LRR"/>
    <property type="match status" value="1"/>
</dbReference>
<accession>A0A060XSG6</accession>
<dbReference type="Proteomes" id="UP000193380">
    <property type="component" value="Unassembled WGS sequence"/>
</dbReference>
<dbReference type="STRING" id="8022.A0A060XSG6"/>
<evidence type="ECO:0000313" key="1">
    <source>
        <dbReference type="EMBL" id="CDQ82608.1"/>
    </source>
</evidence>
<reference evidence="1" key="2">
    <citation type="submission" date="2014-03" db="EMBL/GenBank/DDBJ databases">
        <authorList>
            <person name="Genoscope - CEA"/>
        </authorList>
    </citation>
    <scope>NUCLEOTIDE SEQUENCE</scope>
</reference>
<dbReference type="InterPro" id="IPR001611">
    <property type="entry name" value="Leu-rich_rpt"/>
</dbReference>
<name>A0A060XSG6_ONCMY</name>
<evidence type="ECO:0000313" key="2">
    <source>
        <dbReference type="Proteomes" id="UP000193380"/>
    </source>
</evidence>
<organism evidence="1 2">
    <name type="scientific">Oncorhynchus mykiss</name>
    <name type="common">Rainbow trout</name>
    <name type="synonym">Salmo gairdneri</name>
    <dbReference type="NCBI Taxonomy" id="8022"/>
    <lineage>
        <taxon>Eukaryota</taxon>
        <taxon>Metazoa</taxon>
        <taxon>Chordata</taxon>
        <taxon>Craniata</taxon>
        <taxon>Vertebrata</taxon>
        <taxon>Euteleostomi</taxon>
        <taxon>Actinopterygii</taxon>
        <taxon>Neopterygii</taxon>
        <taxon>Teleostei</taxon>
        <taxon>Protacanthopterygii</taxon>
        <taxon>Salmoniformes</taxon>
        <taxon>Salmonidae</taxon>
        <taxon>Salmoninae</taxon>
        <taxon>Oncorhynchus</taxon>
    </lineage>
</organism>
<dbReference type="SUPFAM" id="SSF52058">
    <property type="entry name" value="L domain-like"/>
    <property type="match status" value="1"/>
</dbReference>
<proteinExistence type="predicted"/>
<protein>
    <submittedName>
        <fullName evidence="1">Uncharacterized protein</fullName>
    </submittedName>
</protein>
<gene>
    <name evidence="1" type="ORF">GSONMT00027519001</name>
</gene>
<reference evidence="1" key="1">
    <citation type="journal article" date="2014" name="Nat. Commun.">
        <title>The rainbow trout genome provides novel insights into evolution after whole-genome duplication in vertebrates.</title>
        <authorList>
            <person name="Berthelot C."/>
            <person name="Brunet F."/>
            <person name="Chalopin D."/>
            <person name="Juanchich A."/>
            <person name="Bernard M."/>
            <person name="Noel B."/>
            <person name="Bento P."/>
            <person name="Da Silva C."/>
            <person name="Labadie K."/>
            <person name="Alberti A."/>
            <person name="Aury J.M."/>
            <person name="Louis A."/>
            <person name="Dehais P."/>
            <person name="Bardou P."/>
            <person name="Montfort J."/>
            <person name="Klopp C."/>
            <person name="Cabau C."/>
            <person name="Gaspin C."/>
            <person name="Thorgaard G.H."/>
            <person name="Boussaha M."/>
            <person name="Quillet E."/>
            <person name="Guyomard R."/>
            <person name="Galiana D."/>
            <person name="Bobe J."/>
            <person name="Volff J.N."/>
            <person name="Genet C."/>
            <person name="Wincker P."/>
            <person name="Jaillon O."/>
            <person name="Roest Crollius H."/>
            <person name="Guiguen Y."/>
        </authorList>
    </citation>
    <scope>NUCLEOTIDE SEQUENCE [LARGE SCALE GENOMIC DNA]</scope>
</reference>
<dbReference type="AlphaFoldDB" id="A0A060XSG6"/>